<evidence type="ECO:0000256" key="6">
    <source>
        <dbReference type="ARBA" id="ARBA00022989"/>
    </source>
</evidence>
<comment type="subcellular location">
    <subcellularLocation>
        <location evidence="1 12">Cell membrane</location>
        <topology evidence="1 12">Multi-pass membrane protein</topology>
    </subcellularLocation>
</comment>
<evidence type="ECO:0000313" key="15">
    <source>
        <dbReference type="Proteomes" id="UP000824782"/>
    </source>
</evidence>
<proteinExistence type="inferred from homology"/>
<dbReference type="PROSITE" id="PS50262">
    <property type="entry name" value="G_PROTEIN_RECEP_F1_2"/>
    <property type="match status" value="1"/>
</dbReference>
<evidence type="ECO:0000313" key="14">
    <source>
        <dbReference type="EMBL" id="KAG8548422.1"/>
    </source>
</evidence>
<organism evidence="14 15">
    <name type="scientific">Engystomops pustulosus</name>
    <name type="common">Tungara frog</name>
    <name type="synonym">Physalaemus pustulosus</name>
    <dbReference type="NCBI Taxonomy" id="76066"/>
    <lineage>
        <taxon>Eukaryota</taxon>
        <taxon>Metazoa</taxon>
        <taxon>Chordata</taxon>
        <taxon>Craniata</taxon>
        <taxon>Vertebrata</taxon>
        <taxon>Euteleostomi</taxon>
        <taxon>Amphibia</taxon>
        <taxon>Batrachia</taxon>
        <taxon>Anura</taxon>
        <taxon>Neobatrachia</taxon>
        <taxon>Hyloidea</taxon>
        <taxon>Leptodactylidae</taxon>
        <taxon>Leiuperinae</taxon>
        <taxon>Engystomops</taxon>
    </lineage>
</organism>
<keyword evidence="2 12" id="KW-1003">Cell membrane</keyword>
<feature type="transmembrane region" description="Helical" evidence="12">
    <location>
        <begin position="179"/>
        <end position="201"/>
    </location>
</feature>
<feature type="transmembrane region" description="Helical" evidence="12">
    <location>
        <begin position="6"/>
        <end position="33"/>
    </location>
</feature>
<dbReference type="PRINTS" id="PR00237">
    <property type="entry name" value="GPCRRHODOPSN"/>
</dbReference>
<keyword evidence="6 12" id="KW-1133">Transmembrane helix</keyword>
<evidence type="ECO:0000256" key="1">
    <source>
        <dbReference type="ARBA" id="ARBA00004651"/>
    </source>
</evidence>
<dbReference type="EMBL" id="WNYA01000412">
    <property type="protein sequence ID" value="KAG8548422.1"/>
    <property type="molecule type" value="Genomic_DNA"/>
</dbReference>
<evidence type="ECO:0000256" key="12">
    <source>
        <dbReference type="RuleBase" id="RU363047"/>
    </source>
</evidence>
<dbReference type="SUPFAM" id="SSF81321">
    <property type="entry name" value="Family A G protein-coupled receptor-like"/>
    <property type="match status" value="1"/>
</dbReference>
<dbReference type="Proteomes" id="UP000824782">
    <property type="component" value="Unassembled WGS sequence"/>
</dbReference>
<dbReference type="GO" id="GO:0004984">
    <property type="term" value="F:olfactory receptor activity"/>
    <property type="evidence" value="ECO:0007669"/>
    <property type="project" value="InterPro"/>
</dbReference>
<protein>
    <recommendedName>
        <fullName evidence="12">Olfactory receptor</fullName>
    </recommendedName>
</protein>
<keyword evidence="10 11" id="KW-0807">Transducer</keyword>
<dbReference type="PROSITE" id="PS00237">
    <property type="entry name" value="G_PROTEIN_RECEP_F1_1"/>
    <property type="match status" value="1"/>
</dbReference>
<dbReference type="Pfam" id="PF13853">
    <property type="entry name" value="7tm_4"/>
    <property type="match status" value="1"/>
</dbReference>
<comment type="similarity">
    <text evidence="11">Belongs to the G-protein coupled receptor 1 family.</text>
</comment>
<dbReference type="PANTHER" id="PTHR26453">
    <property type="entry name" value="OLFACTORY RECEPTOR"/>
    <property type="match status" value="1"/>
</dbReference>
<dbReference type="AlphaFoldDB" id="A0AAV6ZGZ3"/>
<dbReference type="Gene3D" id="1.20.1070.10">
    <property type="entry name" value="Rhodopsin 7-helix transmembrane proteins"/>
    <property type="match status" value="1"/>
</dbReference>
<feature type="transmembrane region" description="Helical" evidence="12">
    <location>
        <begin position="40"/>
        <end position="61"/>
    </location>
</feature>
<feature type="transmembrane region" description="Helical" evidence="12">
    <location>
        <begin position="222"/>
        <end position="240"/>
    </location>
</feature>
<sequence length="297" mass="33677">MDPKINAGLFVLFLITYMVTFTGNSLIIIFVIVNSNLHKPMYLFLCVLSILDLCYSTMVLPKLLADLFSSEPTISVFFCASQIYVILLVEGAECLLLAVMAYDRYIAICRPLHYPVLMRWGNCYRLVALVFISSFMLCTVPSFMSPISLCSNRINHFMCEMLAVLKLSCEDISGSELQIFSFSFITLLLPLTLILLSYALILRSVMKLRSAGRSKAFSTCTSHLAVVALYFGTAMLMYFGPSSMYSSDQEKYSSMFYVIISPMLNPIIYSLNNREVKDIFKKVLLKLSKPMNPLREY</sequence>
<dbReference type="InterPro" id="IPR000276">
    <property type="entry name" value="GPCR_Rhodpsn"/>
</dbReference>
<dbReference type="PRINTS" id="PR00245">
    <property type="entry name" value="OLFACTORYR"/>
</dbReference>
<keyword evidence="9 11" id="KW-0675">Receptor</keyword>
<dbReference type="InterPro" id="IPR000725">
    <property type="entry name" value="Olfact_rcpt"/>
</dbReference>
<dbReference type="FunFam" id="1.20.1070.10:FF:000015">
    <property type="entry name" value="Olfactory receptor"/>
    <property type="match status" value="1"/>
</dbReference>
<evidence type="ECO:0000256" key="7">
    <source>
        <dbReference type="ARBA" id="ARBA00023040"/>
    </source>
</evidence>
<keyword evidence="5 12" id="KW-0552">Olfaction</keyword>
<comment type="caution">
    <text evidence="14">The sequence shown here is derived from an EMBL/GenBank/DDBJ whole genome shotgun (WGS) entry which is preliminary data.</text>
</comment>
<evidence type="ECO:0000256" key="11">
    <source>
        <dbReference type="RuleBase" id="RU000688"/>
    </source>
</evidence>
<feature type="domain" description="G-protein coupled receptors family 1 profile" evidence="13">
    <location>
        <begin position="23"/>
        <end position="269"/>
    </location>
</feature>
<gene>
    <name evidence="14" type="ORF">GDO81_025417</name>
</gene>
<dbReference type="InterPro" id="IPR017452">
    <property type="entry name" value="GPCR_Rhodpsn_7TM"/>
</dbReference>
<evidence type="ECO:0000256" key="9">
    <source>
        <dbReference type="ARBA" id="ARBA00023170"/>
    </source>
</evidence>
<evidence type="ECO:0000259" key="13">
    <source>
        <dbReference type="PROSITE" id="PS50262"/>
    </source>
</evidence>
<evidence type="ECO:0000256" key="8">
    <source>
        <dbReference type="ARBA" id="ARBA00023136"/>
    </source>
</evidence>
<keyword evidence="4 11" id="KW-0812">Transmembrane</keyword>
<keyword evidence="15" id="KW-1185">Reference proteome</keyword>
<keyword evidence="3 12" id="KW-0716">Sensory transduction</keyword>
<keyword evidence="8 12" id="KW-0472">Membrane</keyword>
<accession>A0AAV6ZGZ3</accession>
<dbReference type="GO" id="GO:0004930">
    <property type="term" value="F:G protein-coupled receptor activity"/>
    <property type="evidence" value="ECO:0007669"/>
    <property type="project" value="UniProtKB-KW"/>
</dbReference>
<dbReference type="GO" id="GO:0005886">
    <property type="term" value="C:plasma membrane"/>
    <property type="evidence" value="ECO:0007669"/>
    <property type="project" value="UniProtKB-SubCell"/>
</dbReference>
<evidence type="ECO:0000256" key="3">
    <source>
        <dbReference type="ARBA" id="ARBA00022606"/>
    </source>
</evidence>
<evidence type="ECO:0000256" key="2">
    <source>
        <dbReference type="ARBA" id="ARBA00022475"/>
    </source>
</evidence>
<feature type="transmembrane region" description="Helical" evidence="12">
    <location>
        <begin position="252"/>
        <end position="272"/>
    </location>
</feature>
<evidence type="ECO:0000256" key="4">
    <source>
        <dbReference type="ARBA" id="ARBA00022692"/>
    </source>
</evidence>
<feature type="transmembrane region" description="Helical" evidence="12">
    <location>
        <begin position="123"/>
        <end position="144"/>
    </location>
</feature>
<name>A0AAV6ZGZ3_ENGPU</name>
<reference evidence="14" key="1">
    <citation type="thesis" date="2020" institute="ProQuest LLC" country="789 East Eisenhower Parkway, Ann Arbor, MI, USA">
        <title>Comparative Genomics and Chromosome Evolution.</title>
        <authorList>
            <person name="Mudd A.B."/>
        </authorList>
    </citation>
    <scope>NUCLEOTIDE SEQUENCE</scope>
    <source>
        <strain evidence="14">237g6f4</strain>
        <tissue evidence="14">Blood</tissue>
    </source>
</reference>
<feature type="transmembrane region" description="Helical" evidence="12">
    <location>
        <begin position="81"/>
        <end position="102"/>
    </location>
</feature>
<keyword evidence="7 11" id="KW-0297">G-protein coupled receptor</keyword>
<evidence type="ECO:0000256" key="10">
    <source>
        <dbReference type="ARBA" id="ARBA00023224"/>
    </source>
</evidence>
<evidence type="ECO:0000256" key="5">
    <source>
        <dbReference type="ARBA" id="ARBA00022725"/>
    </source>
</evidence>